<comment type="caution">
    <text evidence="2">The sequence shown here is derived from an EMBL/GenBank/DDBJ whole genome shotgun (WGS) entry which is preliminary data.</text>
</comment>
<keyword evidence="3" id="KW-1185">Reference proteome</keyword>
<accession>A0A7Y0FLZ5</accession>
<name>A0A7Y0FLZ5_9BACT</name>
<proteinExistence type="predicted"/>
<dbReference type="GO" id="GO:2001070">
    <property type="term" value="F:starch binding"/>
    <property type="evidence" value="ECO:0007669"/>
    <property type="project" value="InterPro"/>
</dbReference>
<dbReference type="RefSeq" id="WP_169530567.1">
    <property type="nucleotide sequence ID" value="NZ_JABBGH010000001.1"/>
</dbReference>
<dbReference type="Pfam" id="PF14292">
    <property type="entry name" value="SusE"/>
    <property type="match status" value="1"/>
</dbReference>
<gene>
    <name evidence="2" type="ORF">HHL22_08915</name>
</gene>
<dbReference type="CDD" id="cd12956">
    <property type="entry name" value="CBM_SusE-F_like"/>
    <property type="match status" value="1"/>
</dbReference>
<dbReference type="Proteomes" id="UP000559626">
    <property type="component" value="Unassembled WGS sequence"/>
</dbReference>
<dbReference type="GO" id="GO:0019867">
    <property type="term" value="C:outer membrane"/>
    <property type="evidence" value="ECO:0007669"/>
    <property type="project" value="InterPro"/>
</dbReference>
<protein>
    <submittedName>
        <fullName evidence="2">SusF/SusE family outer membrane protein</fullName>
    </submittedName>
</protein>
<dbReference type="AlphaFoldDB" id="A0A7Y0FLZ5"/>
<feature type="domain" description="SusE outer membrane protein" evidence="1">
    <location>
        <begin position="25"/>
        <end position="132"/>
    </location>
</feature>
<sequence length="269" mass="27746">MNTWFTRVATSAFALLVLGVTACKKDESQVVLKTAAAPALTTSTTAPDLVLTTTNANATAATFTYTAADFGFPAVTTYSLQIDKKGGTFSSPQVVASSTTPGTFTLTKSQLANAFFALGVAYGATAQVDARVVASVSTTAPTQNSSVVTLTGTPTPVCVPNTTGRTWSLIGPAGTDWNTDKALTYDCYTQTFKATMPLNAGEFKFRANNDWGVNFGTAGNTGDITNSALAKGVTLVNGKNNLQITTAGTYTITLSPSADGTTGTVIIKP</sequence>
<reference evidence="2 3" key="1">
    <citation type="submission" date="2020-04" db="EMBL/GenBank/DDBJ databases">
        <title>Hymenobacter polaris sp. nov., isolated from Arctic soil.</title>
        <authorList>
            <person name="Dahal R.H."/>
        </authorList>
    </citation>
    <scope>NUCLEOTIDE SEQUENCE [LARGE SCALE GENOMIC DNA]</scope>
    <source>
        <strain evidence="2 3">RP-2-7</strain>
    </source>
</reference>
<evidence type="ECO:0000313" key="3">
    <source>
        <dbReference type="Proteomes" id="UP000559626"/>
    </source>
</evidence>
<dbReference type="InterPro" id="IPR025970">
    <property type="entry name" value="SusE"/>
</dbReference>
<dbReference type="Gene3D" id="2.60.40.3620">
    <property type="match status" value="1"/>
</dbReference>
<dbReference type="EMBL" id="JABBGH010000001">
    <property type="protein sequence ID" value="NML65323.1"/>
    <property type="molecule type" value="Genomic_DNA"/>
</dbReference>
<organism evidence="2 3">
    <name type="scientific">Hymenobacter polaris</name>
    <dbReference type="NCBI Taxonomy" id="2682546"/>
    <lineage>
        <taxon>Bacteria</taxon>
        <taxon>Pseudomonadati</taxon>
        <taxon>Bacteroidota</taxon>
        <taxon>Cytophagia</taxon>
        <taxon>Cytophagales</taxon>
        <taxon>Hymenobacteraceae</taxon>
        <taxon>Hymenobacter</taxon>
    </lineage>
</organism>
<dbReference type="PROSITE" id="PS51257">
    <property type="entry name" value="PROKAR_LIPOPROTEIN"/>
    <property type="match status" value="1"/>
</dbReference>
<evidence type="ECO:0000313" key="2">
    <source>
        <dbReference type="EMBL" id="NML65323.1"/>
    </source>
</evidence>
<evidence type="ECO:0000259" key="1">
    <source>
        <dbReference type="Pfam" id="PF14292"/>
    </source>
</evidence>